<sequence length="127" mass="14814">MTDFRNETLKNFLNAAGIVCENIDMIDGMMIPREVLLSDERYKDVKKYIPSLKEVYSSSYMTSLQKTATSTQKWPLINIIRQILKTLDYSLTPVRISDGYTKAKKKKYKRLFKIEKMKSINGEENCD</sequence>
<dbReference type="EMBL" id="MN739469">
    <property type="protein sequence ID" value="QHT06542.1"/>
    <property type="molecule type" value="Genomic_DNA"/>
</dbReference>
<protein>
    <submittedName>
        <fullName evidence="1">Uncharacterized protein</fullName>
    </submittedName>
</protein>
<reference evidence="1" key="1">
    <citation type="journal article" date="2020" name="Nature">
        <title>Giant virus diversity and host interactions through global metagenomics.</title>
        <authorList>
            <person name="Schulz F."/>
            <person name="Roux S."/>
            <person name="Paez-Espino D."/>
            <person name="Jungbluth S."/>
            <person name="Walsh D.A."/>
            <person name="Denef V.J."/>
            <person name="McMahon K.D."/>
            <person name="Konstantinidis K.T."/>
            <person name="Eloe-Fadrosh E.A."/>
            <person name="Kyrpides N.C."/>
            <person name="Woyke T."/>
        </authorList>
    </citation>
    <scope>NUCLEOTIDE SEQUENCE</scope>
    <source>
        <strain evidence="1">GVMAG-M-3300021425-30</strain>
    </source>
</reference>
<name>A0A6C0CQX0_9ZZZZ</name>
<evidence type="ECO:0000313" key="1">
    <source>
        <dbReference type="EMBL" id="QHT06542.1"/>
    </source>
</evidence>
<organism evidence="1">
    <name type="scientific">viral metagenome</name>
    <dbReference type="NCBI Taxonomy" id="1070528"/>
    <lineage>
        <taxon>unclassified sequences</taxon>
        <taxon>metagenomes</taxon>
        <taxon>organismal metagenomes</taxon>
    </lineage>
</organism>
<proteinExistence type="predicted"/>
<accession>A0A6C0CQX0</accession>
<dbReference type="AlphaFoldDB" id="A0A6C0CQX0"/>